<dbReference type="GO" id="GO:0004038">
    <property type="term" value="F:allantoinase activity"/>
    <property type="evidence" value="ECO:0007669"/>
    <property type="project" value="TreeGrafter"/>
</dbReference>
<name>A0A0D2MY88_HYPSF</name>
<keyword evidence="1" id="KW-1133">Transmembrane helix</keyword>
<dbReference type="OrthoDB" id="10258955at2759"/>
<dbReference type="GO" id="GO:0005737">
    <property type="term" value="C:cytoplasm"/>
    <property type="evidence" value="ECO:0007669"/>
    <property type="project" value="TreeGrafter"/>
</dbReference>
<organism evidence="3 4">
    <name type="scientific">Hypholoma sublateritium (strain FD-334 SS-4)</name>
    <dbReference type="NCBI Taxonomy" id="945553"/>
    <lineage>
        <taxon>Eukaryota</taxon>
        <taxon>Fungi</taxon>
        <taxon>Dikarya</taxon>
        <taxon>Basidiomycota</taxon>
        <taxon>Agaricomycotina</taxon>
        <taxon>Agaricomycetes</taxon>
        <taxon>Agaricomycetidae</taxon>
        <taxon>Agaricales</taxon>
        <taxon>Agaricineae</taxon>
        <taxon>Strophariaceae</taxon>
        <taxon>Hypholoma</taxon>
    </lineage>
</organism>
<dbReference type="SUPFAM" id="SSF51338">
    <property type="entry name" value="Composite domain of metallo-dependent hydrolases"/>
    <property type="match status" value="1"/>
</dbReference>
<dbReference type="Gene3D" id="3.20.20.140">
    <property type="entry name" value="Metal-dependent hydrolases"/>
    <property type="match status" value="2"/>
</dbReference>
<dbReference type="InterPro" id="IPR032466">
    <property type="entry name" value="Metal_Hydrolase"/>
</dbReference>
<reference evidence="4" key="1">
    <citation type="submission" date="2014-04" db="EMBL/GenBank/DDBJ databases">
        <title>Evolutionary Origins and Diversification of the Mycorrhizal Mutualists.</title>
        <authorList>
            <consortium name="DOE Joint Genome Institute"/>
            <consortium name="Mycorrhizal Genomics Consortium"/>
            <person name="Kohler A."/>
            <person name="Kuo A."/>
            <person name="Nagy L.G."/>
            <person name="Floudas D."/>
            <person name="Copeland A."/>
            <person name="Barry K.W."/>
            <person name="Cichocki N."/>
            <person name="Veneault-Fourrey C."/>
            <person name="LaButti K."/>
            <person name="Lindquist E.A."/>
            <person name="Lipzen A."/>
            <person name="Lundell T."/>
            <person name="Morin E."/>
            <person name="Murat C."/>
            <person name="Riley R."/>
            <person name="Ohm R."/>
            <person name="Sun H."/>
            <person name="Tunlid A."/>
            <person name="Henrissat B."/>
            <person name="Grigoriev I.V."/>
            <person name="Hibbett D.S."/>
            <person name="Martin F."/>
        </authorList>
    </citation>
    <scope>NUCLEOTIDE SEQUENCE [LARGE SCALE GENOMIC DNA]</scope>
    <source>
        <strain evidence="4">FD-334 SS-4</strain>
    </source>
</reference>
<dbReference type="PANTHER" id="PTHR43668:SF5">
    <property type="entry name" value="AMIDOHYDROLASE 3 DOMAIN-CONTAINING PROTEIN"/>
    <property type="match status" value="1"/>
</dbReference>
<dbReference type="OMA" id="HEANVGV"/>
<dbReference type="PROSITE" id="PS51257">
    <property type="entry name" value="PROKAR_LIPOPROTEIN"/>
    <property type="match status" value="1"/>
</dbReference>
<evidence type="ECO:0000313" key="3">
    <source>
        <dbReference type="EMBL" id="KJA29058.1"/>
    </source>
</evidence>
<evidence type="ECO:0000313" key="4">
    <source>
        <dbReference type="Proteomes" id="UP000054270"/>
    </source>
</evidence>
<feature type="domain" description="Amidohydrolase-related" evidence="2">
    <location>
        <begin position="149"/>
        <end position="498"/>
    </location>
</feature>
<accession>A0A0D2MY88</accession>
<evidence type="ECO:0000259" key="2">
    <source>
        <dbReference type="Pfam" id="PF01979"/>
    </source>
</evidence>
<dbReference type="GO" id="GO:0006145">
    <property type="term" value="P:purine nucleobase catabolic process"/>
    <property type="evidence" value="ECO:0007669"/>
    <property type="project" value="TreeGrafter"/>
</dbReference>
<keyword evidence="4" id="KW-1185">Reference proteome</keyword>
<gene>
    <name evidence="3" type="ORF">HYPSUDRAFT_211640</name>
</gene>
<keyword evidence="1" id="KW-0472">Membrane</keyword>
<dbReference type="EMBL" id="KN817520">
    <property type="protein sequence ID" value="KJA29058.1"/>
    <property type="molecule type" value="Genomic_DNA"/>
</dbReference>
<dbReference type="InterPro" id="IPR006680">
    <property type="entry name" value="Amidohydro-rel"/>
</dbReference>
<feature type="transmembrane region" description="Helical" evidence="1">
    <location>
        <begin position="20"/>
        <end position="37"/>
    </location>
</feature>
<protein>
    <recommendedName>
        <fullName evidence="2">Amidohydrolase-related domain-containing protein</fullName>
    </recommendedName>
</protein>
<dbReference type="PANTHER" id="PTHR43668">
    <property type="entry name" value="ALLANTOINASE"/>
    <property type="match status" value="1"/>
</dbReference>
<dbReference type="Pfam" id="PF01979">
    <property type="entry name" value="Amidohydro_1"/>
    <property type="match status" value="1"/>
</dbReference>
<dbReference type="InterPro" id="IPR050138">
    <property type="entry name" value="DHOase/Allantoinase_Hydrolase"/>
</dbReference>
<dbReference type="AlphaFoldDB" id="A0A0D2MY88"/>
<proteinExistence type="predicted"/>
<dbReference type="Proteomes" id="UP000054270">
    <property type="component" value="Unassembled WGS sequence"/>
</dbReference>
<evidence type="ECO:0000256" key="1">
    <source>
        <dbReference type="SAM" id="Phobius"/>
    </source>
</evidence>
<dbReference type="SUPFAM" id="SSF51556">
    <property type="entry name" value="Metallo-dependent hydrolases"/>
    <property type="match status" value="1"/>
</dbReference>
<sequence length="952" mass="103186">MDGQKAPSRRAQPRLQRLRVALSSGLFFASCLLYYASPSLFSFTAVPSAQRPPHAAHVLAVCSQLHALPGPPAGFYEREQSDRFEKGTRPVLVRNAKIWTGNKNGTEVLRATDILIDGGIIKSIGHLGHLLDGNTKMINLEVVDAEGRWVTPGIVDVHSHMSSSSAPSLSGAMDDNSLHGNIQPWLRILDGVNTHDDAYQLSSAGGVTTSLILPGSANAIGGQAIVIKLRATSERSATAMVLEPPYTNNASFPDPNLPLRWRHIKHACGENPSDVYQGTRMDTFWDFRQGYNTAKKIKEEQDAYCARALNEDWEDLGDFPQDLKWEALVDVLRGRVKVNTHCYEAVDLDAFVRLSNEFKFPIAAFHHASEAYLVPSRIKQAYGKPPAIALFAVLGGYKRESYRASEYAPRILAEQNLTVLMKSDHPSAVNSRYLLHEAQQAYFYGLPQNLAIASVTSNSAETLGMGHRIGYIRQGYDADLVIWDSHPLALGATPVQVFVDGIPQIWEPVIVPKPQSFQNAPKVPNFDNEAKKAVEYEGLPDLSIEKGPVKVNTVFTNVNSMHVIQNGVVHQLFSLQEAAENVTVFVREGSIVCYGGQDTCATYIDNSDDNITIDLEGGSIAPGLISYGCGLGLEDIILEPSTTDGLLFDPLNKDPPRIVGGSTNLIRAVDGLQFGTRHALQAYRAGVTMGVTSPLGGSFLSGLGVFFNLGAGNKLDEGAVVQDVTAVHVSLHHSEIGKPSVSTQIAVLRRLLLQPMDGDIGEWFGQVKTGQMPLVVETHSADIIATLLILKKEVEAASQTSIRLTIAGAGEAHILARELHEANVGVMLTPARPFPHTWDQRRILPGPPLSNNSAVMELVENDVVVGLGCENMWSASARNLPFDIGWAAIESGGRLSEKQAIALGSSNVMKLLGVDVDDNEIDLVASRGGDFASFDSKVVAILSPSTKRVHLL</sequence>
<keyword evidence="1" id="KW-0812">Transmembrane</keyword>
<dbReference type="InterPro" id="IPR011059">
    <property type="entry name" value="Metal-dep_hydrolase_composite"/>
</dbReference>